<evidence type="ECO:0000256" key="1">
    <source>
        <dbReference type="SAM" id="MobiDB-lite"/>
    </source>
</evidence>
<dbReference type="OrthoDB" id="10564968at2759"/>
<sequence length="112" mass="12439">MDMEENAADGQNLPIQWTCGGANLTKPTPSRSQSHSDKASGLVESGVCFQTRYTNKYGIVKSSGLMSRNLPHTLVLPAWVRHMTNHSDRNETTTSTLTFTDGSPGQRLEHYW</sequence>
<evidence type="ECO:0000313" key="2">
    <source>
        <dbReference type="EMBL" id="KJK62098.1"/>
    </source>
</evidence>
<protein>
    <submittedName>
        <fullName evidence="2">Uncharacterized protein</fullName>
    </submittedName>
</protein>
<feature type="region of interest" description="Disordered" evidence="1">
    <location>
        <begin position="1"/>
        <end position="41"/>
    </location>
</feature>
<comment type="caution">
    <text evidence="2">The sequence shown here is derived from an EMBL/GenBank/DDBJ whole genome shotgun (WGS) entry which is preliminary data.</text>
</comment>
<dbReference type="EMBL" id="JZEE01000644">
    <property type="protein sequence ID" value="KJK62098.1"/>
    <property type="molecule type" value="Genomic_DNA"/>
</dbReference>
<dbReference type="AlphaFoldDB" id="A0A0F0I814"/>
<name>A0A0F0I814_ASPPU</name>
<feature type="region of interest" description="Disordered" evidence="1">
    <location>
        <begin position="86"/>
        <end position="112"/>
    </location>
</feature>
<evidence type="ECO:0000313" key="3">
    <source>
        <dbReference type="Proteomes" id="UP000033540"/>
    </source>
</evidence>
<dbReference type="Proteomes" id="UP000033540">
    <property type="component" value="Unassembled WGS sequence"/>
</dbReference>
<organism evidence="2 3">
    <name type="scientific">Aspergillus parasiticus (strain ATCC 56775 / NRRL 5862 / SRRC 143 / SU-1)</name>
    <dbReference type="NCBI Taxonomy" id="1403190"/>
    <lineage>
        <taxon>Eukaryota</taxon>
        <taxon>Fungi</taxon>
        <taxon>Dikarya</taxon>
        <taxon>Ascomycota</taxon>
        <taxon>Pezizomycotina</taxon>
        <taxon>Eurotiomycetes</taxon>
        <taxon>Eurotiomycetidae</taxon>
        <taxon>Eurotiales</taxon>
        <taxon>Aspergillaceae</taxon>
        <taxon>Aspergillus</taxon>
        <taxon>Aspergillus subgen. Circumdati</taxon>
    </lineage>
</organism>
<accession>A0A0F0I814</accession>
<gene>
    <name evidence="2" type="ORF">P875_00086355</name>
</gene>
<proteinExistence type="predicted"/>
<reference evidence="2 3" key="1">
    <citation type="submission" date="2015-02" db="EMBL/GenBank/DDBJ databases">
        <title>Draft genome sequence of Aspergillus parasiticus SU-1.</title>
        <authorList>
            <person name="Yu J."/>
            <person name="Fedorova N."/>
            <person name="Yin Y."/>
            <person name="Losada L."/>
            <person name="Zafar N."/>
            <person name="Taujale R."/>
            <person name="Ehrlich K.C."/>
            <person name="Bhatnagar D."/>
            <person name="Cleveland T.E."/>
            <person name="Bennett J.W."/>
            <person name="Nierman W.C."/>
        </authorList>
    </citation>
    <scope>NUCLEOTIDE SEQUENCE [LARGE SCALE GENOMIC DNA]</scope>
    <source>
        <strain evidence="3">ATCC 56775 / NRRL 5862 / SRRC 143 / SU-1</strain>
    </source>
</reference>